<dbReference type="SUPFAM" id="SSF46785">
    <property type="entry name" value="Winged helix' DNA-binding domain"/>
    <property type="match status" value="1"/>
</dbReference>
<evidence type="ECO:0000256" key="2">
    <source>
        <dbReference type="ARBA" id="ARBA00023125"/>
    </source>
</evidence>
<dbReference type="PROSITE" id="PS00894">
    <property type="entry name" value="HTH_DEOR_1"/>
    <property type="match status" value="1"/>
</dbReference>
<dbReference type="PROSITE" id="PS51000">
    <property type="entry name" value="HTH_DEOR_2"/>
    <property type="match status" value="1"/>
</dbReference>
<dbReference type="InterPro" id="IPR013196">
    <property type="entry name" value="HTH_11"/>
</dbReference>
<reference evidence="5 6" key="1">
    <citation type="submission" date="2021-02" db="EMBL/GenBank/DDBJ databases">
        <title>De Novo genome assembly of isolated myxobacteria.</title>
        <authorList>
            <person name="Stevens D.C."/>
        </authorList>
    </citation>
    <scope>NUCLEOTIDE SEQUENCE [LARGE SCALE GENOMIC DNA]</scope>
    <source>
        <strain evidence="6">SCPEA02</strain>
    </source>
</reference>
<dbReference type="InterPro" id="IPR018356">
    <property type="entry name" value="Tscrpt_reg_HTH_DeoR_CS"/>
</dbReference>
<evidence type="ECO:0000259" key="4">
    <source>
        <dbReference type="PROSITE" id="PS51000"/>
    </source>
</evidence>
<dbReference type="InterPro" id="IPR036390">
    <property type="entry name" value="WH_DNA-bd_sf"/>
</dbReference>
<keyword evidence="3" id="KW-0804">Transcription</keyword>
<keyword evidence="6" id="KW-1185">Reference proteome</keyword>
<evidence type="ECO:0000313" key="5">
    <source>
        <dbReference type="EMBL" id="QSQ27904.1"/>
    </source>
</evidence>
<name>A0ABX7PBM7_9BACT</name>
<dbReference type="PROSITE" id="PS52050">
    <property type="entry name" value="WYL"/>
    <property type="match status" value="1"/>
</dbReference>
<dbReference type="Pfam" id="PF25583">
    <property type="entry name" value="WCX"/>
    <property type="match status" value="1"/>
</dbReference>
<evidence type="ECO:0000256" key="1">
    <source>
        <dbReference type="ARBA" id="ARBA00023015"/>
    </source>
</evidence>
<dbReference type="PANTHER" id="PTHR34580:SF1">
    <property type="entry name" value="PROTEIN PAFC"/>
    <property type="match status" value="1"/>
</dbReference>
<organism evidence="5 6">
    <name type="scientific">Pyxidicoccus parkwayensis</name>
    <dbReference type="NCBI Taxonomy" id="2813578"/>
    <lineage>
        <taxon>Bacteria</taxon>
        <taxon>Pseudomonadati</taxon>
        <taxon>Myxococcota</taxon>
        <taxon>Myxococcia</taxon>
        <taxon>Myxococcales</taxon>
        <taxon>Cystobacterineae</taxon>
        <taxon>Myxococcaceae</taxon>
        <taxon>Pyxidicoccus</taxon>
    </lineage>
</organism>
<keyword evidence="2" id="KW-0238">DNA-binding</keyword>
<gene>
    <name evidence="5" type="ORF">JY651_24705</name>
</gene>
<dbReference type="Gene3D" id="1.10.10.10">
    <property type="entry name" value="Winged helix-like DNA-binding domain superfamily/Winged helix DNA-binding domain"/>
    <property type="match status" value="1"/>
</dbReference>
<proteinExistence type="predicted"/>
<feature type="domain" description="HTH deoR-type" evidence="4">
    <location>
        <begin position="2"/>
        <end position="57"/>
    </location>
</feature>
<dbReference type="RefSeq" id="WP_206729418.1">
    <property type="nucleotide sequence ID" value="NZ_CP071090.1"/>
</dbReference>
<dbReference type="InterPro" id="IPR001034">
    <property type="entry name" value="DeoR_HTH"/>
</dbReference>
<dbReference type="Pfam" id="PF08279">
    <property type="entry name" value="HTH_11"/>
    <property type="match status" value="1"/>
</dbReference>
<sequence>MRADRLVRLTLLLQTRPKMTAGELARELQVSERTVHRDVEALSSAGVPVYATRGAEGGVALLEGWRTQLTGLTRAELHALATVGVPGALDDLGLSAPLRTGLVKLAAAVPAVQQPALEYARQRLHVDTSSWFSEREPVPHLAVLRDAIWQDHRVSLVYRDFDGKQSKRVVDPYALVIKADRWYLVAGKEGEPRVYRGSRVEGARMLAETFVRPARFDLPAFWKEWCQRFAEKRATFEVSLRLTEVAMEKLRQMRPKTEHARFDAAPKSRDGWKTLTVDFERESIALGQLCEVGGGFEVRAPETLRNRLMGLAAGILEAHGGAAHHRRGARKTASITK</sequence>
<dbReference type="InterPro" id="IPR028349">
    <property type="entry name" value="PafC-like"/>
</dbReference>
<evidence type="ECO:0000313" key="6">
    <source>
        <dbReference type="Proteomes" id="UP000662747"/>
    </source>
</evidence>
<keyword evidence="1" id="KW-0805">Transcription regulation</keyword>
<dbReference type="InterPro" id="IPR057727">
    <property type="entry name" value="WCX_dom"/>
</dbReference>
<evidence type="ECO:0000256" key="3">
    <source>
        <dbReference type="ARBA" id="ARBA00023163"/>
    </source>
</evidence>
<dbReference type="EMBL" id="CP071090">
    <property type="protein sequence ID" value="QSQ27904.1"/>
    <property type="molecule type" value="Genomic_DNA"/>
</dbReference>
<dbReference type="InterPro" id="IPR036388">
    <property type="entry name" value="WH-like_DNA-bd_sf"/>
</dbReference>
<dbReference type="InterPro" id="IPR026881">
    <property type="entry name" value="WYL_dom"/>
</dbReference>
<accession>A0ABX7PBM7</accession>
<dbReference type="Proteomes" id="UP000662747">
    <property type="component" value="Chromosome"/>
</dbReference>
<dbReference type="PIRSF" id="PIRSF016838">
    <property type="entry name" value="PafC"/>
    <property type="match status" value="1"/>
</dbReference>
<dbReference type="InterPro" id="IPR051534">
    <property type="entry name" value="CBASS_pafABC_assoc_protein"/>
</dbReference>
<dbReference type="Pfam" id="PF13280">
    <property type="entry name" value="WYL"/>
    <property type="match status" value="1"/>
</dbReference>
<protein>
    <submittedName>
        <fullName evidence="5">WYL domain-containing protein</fullName>
    </submittedName>
</protein>
<dbReference type="PANTHER" id="PTHR34580">
    <property type="match status" value="1"/>
</dbReference>